<dbReference type="EMBL" id="OX395131">
    <property type="protein sequence ID" value="CAI5778413.1"/>
    <property type="molecule type" value="Genomic_DNA"/>
</dbReference>
<reference evidence="1" key="1">
    <citation type="submission" date="2022-12" db="EMBL/GenBank/DDBJ databases">
        <authorList>
            <person name="Alioto T."/>
            <person name="Alioto T."/>
            <person name="Gomez Garrido J."/>
        </authorList>
    </citation>
    <scope>NUCLEOTIDE SEQUENCE</scope>
</reference>
<evidence type="ECO:0000313" key="2">
    <source>
        <dbReference type="Proteomes" id="UP001178461"/>
    </source>
</evidence>
<gene>
    <name evidence="1" type="ORF">PODLI_1B015146</name>
</gene>
<organism evidence="1 2">
    <name type="scientific">Podarcis lilfordi</name>
    <name type="common">Lilford's wall lizard</name>
    <dbReference type="NCBI Taxonomy" id="74358"/>
    <lineage>
        <taxon>Eukaryota</taxon>
        <taxon>Metazoa</taxon>
        <taxon>Chordata</taxon>
        <taxon>Craniata</taxon>
        <taxon>Vertebrata</taxon>
        <taxon>Euteleostomi</taxon>
        <taxon>Lepidosauria</taxon>
        <taxon>Squamata</taxon>
        <taxon>Bifurcata</taxon>
        <taxon>Unidentata</taxon>
        <taxon>Episquamata</taxon>
        <taxon>Laterata</taxon>
        <taxon>Lacertibaenia</taxon>
        <taxon>Lacertidae</taxon>
        <taxon>Podarcis</taxon>
    </lineage>
</organism>
<dbReference type="Proteomes" id="UP001178461">
    <property type="component" value="Chromosome 6"/>
</dbReference>
<proteinExistence type="predicted"/>
<name>A0AA35KK83_9SAUR</name>
<sequence>MYIGRFSTNWIGIAGRVSGTVNLCVNARASSIYFNGRTEQLKQDAHEAYGKLGLSLNIQKNQSAAPTSTKQPLCSATNPTQWCNVGKLSITFPTWPVTFLQGPTLMLKSSIA</sequence>
<accession>A0AA35KK83</accession>
<protein>
    <submittedName>
        <fullName evidence="1">Uncharacterized protein</fullName>
    </submittedName>
</protein>
<evidence type="ECO:0000313" key="1">
    <source>
        <dbReference type="EMBL" id="CAI5778413.1"/>
    </source>
</evidence>
<keyword evidence="2" id="KW-1185">Reference proteome</keyword>
<dbReference type="AlphaFoldDB" id="A0AA35KK83"/>